<evidence type="ECO:0000256" key="1">
    <source>
        <dbReference type="SAM" id="Phobius"/>
    </source>
</evidence>
<keyword evidence="1" id="KW-0812">Transmembrane</keyword>
<dbReference type="AlphaFoldDB" id="A0A381KQ48"/>
<feature type="transmembrane region" description="Helical" evidence="1">
    <location>
        <begin position="271"/>
        <end position="289"/>
    </location>
</feature>
<keyword evidence="1" id="KW-0472">Membrane</keyword>
<evidence type="ECO:0000313" key="3">
    <source>
        <dbReference type="Proteomes" id="UP000255528"/>
    </source>
</evidence>
<sequence>MSFENVVSKQLVNGISKLYQTAYSKDIPQELAENLRSSFSHYAEKKAEIIVVMNETEFSTIELFTFNSVSKLGDCIAKNNGFYHVKTKHFDVNKIDLEEAVELLNRVPLVPLCKTKKDLDIFVKDAFAEFGLDTYLDADNLYCSLEKSKELENTHLTEWICQVIESQRKLVIREEFNAAANASYDNLVQFNKVIRPLLKRLGFPNELMEHSFRELRAFDMSGWDNVISKNMDQLAKREFYYSQDETLIADALNDKNASTPINDNKWFNKPGVIACIGAVFVFCTFNVFYL</sequence>
<dbReference type="RefSeq" id="WP_115632026.1">
    <property type="nucleotide sequence ID" value="NZ_UIGI01000002.1"/>
</dbReference>
<dbReference type="EMBL" id="UIGI01000002">
    <property type="protein sequence ID" value="SUY92785.1"/>
    <property type="molecule type" value="Genomic_DNA"/>
</dbReference>
<name>A0A381KQ48_9ENTR</name>
<organism evidence="2 3">
    <name type="scientific">Buttiauxella agrestis</name>
    <dbReference type="NCBI Taxonomy" id="82977"/>
    <lineage>
        <taxon>Bacteria</taxon>
        <taxon>Pseudomonadati</taxon>
        <taxon>Pseudomonadota</taxon>
        <taxon>Gammaproteobacteria</taxon>
        <taxon>Enterobacterales</taxon>
        <taxon>Enterobacteriaceae</taxon>
        <taxon>Buttiauxella</taxon>
    </lineage>
</organism>
<dbReference type="Proteomes" id="UP000255528">
    <property type="component" value="Unassembled WGS sequence"/>
</dbReference>
<accession>A0A381KQ48</accession>
<protein>
    <submittedName>
        <fullName evidence="2">Uncharacterized protein</fullName>
    </submittedName>
</protein>
<keyword evidence="1" id="KW-1133">Transmembrane helix</keyword>
<reference evidence="2 3" key="1">
    <citation type="submission" date="2018-06" db="EMBL/GenBank/DDBJ databases">
        <authorList>
            <consortium name="Pathogen Informatics"/>
            <person name="Doyle S."/>
        </authorList>
    </citation>
    <scope>NUCLEOTIDE SEQUENCE [LARGE SCALE GENOMIC DNA]</scope>
    <source>
        <strain evidence="2 3">NCTC12119</strain>
    </source>
</reference>
<proteinExistence type="predicted"/>
<evidence type="ECO:0000313" key="2">
    <source>
        <dbReference type="EMBL" id="SUY92785.1"/>
    </source>
</evidence>
<gene>
    <name evidence="2" type="ORF">NCTC12119_04814</name>
</gene>